<evidence type="ECO:0000313" key="4">
    <source>
        <dbReference type="EMBL" id="MDN0077681.1"/>
    </source>
</evidence>
<dbReference type="Proteomes" id="UP001168540">
    <property type="component" value="Unassembled WGS sequence"/>
</dbReference>
<keyword evidence="1" id="KW-0472">Membrane</keyword>
<dbReference type="RefSeq" id="WP_289832299.1">
    <property type="nucleotide sequence ID" value="NZ_JAUEDK010000084.1"/>
</dbReference>
<keyword evidence="1" id="KW-0812">Transmembrane</keyword>
<reference evidence="4" key="1">
    <citation type="submission" date="2023-06" db="EMBL/GenBank/DDBJ databases">
        <authorList>
            <person name="Zhang S."/>
        </authorList>
    </citation>
    <scope>NUCLEOTIDE SEQUENCE</scope>
    <source>
        <strain evidence="4">SG2303</strain>
    </source>
</reference>
<keyword evidence="5" id="KW-1185">Reference proteome</keyword>
<feature type="signal peptide" evidence="2">
    <location>
        <begin position="1"/>
        <end position="24"/>
    </location>
</feature>
<evidence type="ECO:0000256" key="1">
    <source>
        <dbReference type="SAM" id="Phobius"/>
    </source>
</evidence>
<proteinExistence type="predicted"/>
<feature type="domain" description="TPM" evidence="3">
    <location>
        <begin position="36"/>
        <end position="159"/>
    </location>
</feature>
<feature type="chain" id="PRO_5047138470" evidence="2">
    <location>
        <begin position="25"/>
        <end position="284"/>
    </location>
</feature>
<dbReference type="EMBL" id="JAUEDK010000084">
    <property type="protein sequence ID" value="MDN0077681.1"/>
    <property type="molecule type" value="Genomic_DNA"/>
</dbReference>
<dbReference type="InterPro" id="IPR007621">
    <property type="entry name" value="TPM_dom"/>
</dbReference>
<gene>
    <name evidence="4" type="ORF">QU481_22960</name>
</gene>
<organism evidence="4 5">
    <name type="scientific">Crenobacter oryzisoli</name>
    <dbReference type="NCBI Taxonomy" id="3056844"/>
    <lineage>
        <taxon>Bacteria</taxon>
        <taxon>Pseudomonadati</taxon>
        <taxon>Pseudomonadota</taxon>
        <taxon>Betaproteobacteria</taxon>
        <taxon>Neisseriales</taxon>
        <taxon>Neisseriaceae</taxon>
        <taxon>Crenobacter</taxon>
    </lineage>
</organism>
<sequence>MTAFGAARVLFASAALVWSLVAGAQQIAVPPLKAHVTDQTDTLTQEQLAALEQKLQSLEAAKGSQLAVLILPSTGEESIEQYSLRVVEQWKLGRKKVDDGALLIVAKDDHALRIEVGYGLEGALNDVTCKRIISEIIVPRLQQGDFYGGINAGVDRMIRVVNGEPLPAPARPDTRRTGGLGHALPVIFVLLFVVGGVLRALLGRLPAAIAVGGGAALLAWLLVGALSVAIGVGLVAFVFTLLGGGIGRLGGWQSGGGFGGGGLGGGGFSGGGGDFGGGGASGRW</sequence>
<dbReference type="Pfam" id="PF04536">
    <property type="entry name" value="TPM_phosphatase"/>
    <property type="match status" value="1"/>
</dbReference>
<name>A0ABT7XV71_9NEIS</name>
<accession>A0ABT7XV71</accession>
<feature type="transmembrane region" description="Helical" evidence="1">
    <location>
        <begin position="180"/>
        <end position="202"/>
    </location>
</feature>
<protein>
    <submittedName>
        <fullName evidence="4">YgcG family protein</fullName>
    </submittedName>
</protein>
<dbReference type="Gene3D" id="3.10.310.50">
    <property type="match status" value="1"/>
</dbReference>
<keyword evidence="2" id="KW-0732">Signal</keyword>
<dbReference type="PANTHER" id="PTHR30373:SF2">
    <property type="entry name" value="UPF0603 PROTEIN YGCG"/>
    <property type="match status" value="1"/>
</dbReference>
<dbReference type="PANTHER" id="PTHR30373">
    <property type="entry name" value="UPF0603 PROTEIN YGCG"/>
    <property type="match status" value="1"/>
</dbReference>
<evidence type="ECO:0000313" key="5">
    <source>
        <dbReference type="Proteomes" id="UP001168540"/>
    </source>
</evidence>
<evidence type="ECO:0000256" key="2">
    <source>
        <dbReference type="SAM" id="SignalP"/>
    </source>
</evidence>
<keyword evidence="1" id="KW-1133">Transmembrane helix</keyword>
<evidence type="ECO:0000259" key="3">
    <source>
        <dbReference type="Pfam" id="PF04536"/>
    </source>
</evidence>
<feature type="transmembrane region" description="Helical" evidence="1">
    <location>
        <begin position="214"/>
        <end position="242"/>
    </location>
</feature>
<comment type="caution">
    <text evidence="4">The sequence shown here is derived from an EMBL/GenBank/DDBJ whole genome shotgun (WGS) entry which is preliminary data.</text>
</comment>